<dbReference type="GO" id="GO:0005886">
    <property type="term" value="C:plasma membrane"/>
    <property type="evidence" value="ECO:0007669"/>
    <property type="project" value="UniProtKB-SubCell"/>
</dbReference>
<feature type="domain" description="Copper resistance protein D" evidence="8">
    <location>
        <begin position="255"/>
        <end position="349"/>
    </location>
</feature>
<evidence type="ECO:0000256" key="6">
    <source>
        <dbReference type="SAM" id="MobiDB-lite"/>
    </source>
</evidence>
<gene>
    <name evidence="9" type="ORF">BJ989_003099</name>
</gene>
<comment type="subcellular location">
    <subcellularLocation>
        <location evidence="1">Cell membrane</location>
        <topology evidence="1">Multi-pass membrane protein</topology>
    </subcellularLocation>
</comment>
<feature type="transmembrane region" description="Helical" evidence="7">
    <location>
        <begin position="30"/>
        <end position="54"/>
    </location>
</feature>
<evidence type="ECO:0000256" key="1">
    <source>
        <dbReference type="ARBA" id="ARBA00004651"/>
    </source>
</evidence>
<dbReference type="EMBL" id="JACCAC010000001">
    <property type="protein sequence ID" value="NYG56795.1"/>
    <property type="molecule type" value="Genomic_DNA"/>
</dbReference>
<keyword evidence="4 7" id="KW-1133">Transmembrane helix</keyword>
<feature type="region of interest" description="Disordered" evidence="6">
    <location>
        <begin position="1"/>
        <end position="26"/>
    </location>
</feature>
<dbReference type="PANTHER" id="PTHR34820:SF4">
    <property type="entry name" value="INNER MEMBRANE PROTEIN YEBZ"/>
    <property type="match status" value="1"/>
</dbReference>
<feature type="transmembrane region" description="Helical" evidence="7">
    <location>
        <begin position="288"/>
        <end position="306"/>
    </location>
</feature>
<dbReference type="InterPro" id="IPR032694">
    <property type="entry name" value="CopC/D"/>
</dbReference>
<feature type="transmembrane region" description="Helical" evidence="7">
    <location>
        <begin position="168"/>
        <end position="186"/>
    </location>
</feature>
<keyword evidence="10" id="KW-1185">Reference proteome</keyword>
<evidence type="ECO:0000256" key="4">
    <source>
        <dbReference type="ARBA" id="ARBA00022989"/>
    </source>
</evidence>
<reference evidence="9 10" key="1">
    <citation type="submission" date="2020-07" db="EMBL/GenBank/DDBJ databases">
        <title>Sequencing the genomes of 1000 actinobacteria strains.</title>
        <authorList>
            <person name="Klenk H.-P."/>
        </authorList>
    </citation>
    <scope>NUCLEOTIDE SEQUENCE [LARGE SCALE GENOMIC DNA]</scope>
    <source>
        <strain evidence="9 10">DSM 24552</strain>
    </source>
</reference>
<evidence type="ECO:0000256" key="7">
    <source>
        <dbReference type="SAM" id="Phobius"/>
    </source>
</evidence>
<feature type="transmembrane region" description="Helical" evidence="7">
    <location>
        <begin position="568"/>
        <end position="591"/>
    </location>
</feature>
<feature type="region of interest" description="Disordered" evidence="6">
    <location>
        <begin position="676"/>
        <end position="702"/>
    </location>
</feature>
<keyword evidence="5 7" id="KW-0472">Membrane</keyword>
<feature type="transmembrane region" description="Helical" evidence="7">
    <location>
        <begin position="74"/>
        <end position="101"/>
    </location>
</feature>
<dbReference type="InterPro" id="IPR008457">
    <property type="entry name" value="Cu-R_CopD_dom"/>
</dbReference>
<feature type="transmembrane region" description="Helical" evidence="7">
    <location>
        <begin position="500"/>
        <end position="524"/>
    </location>
</feature>
<evidence type="ECO:0000256" key="5">
    <source>
        <dbReference type="ARBA" id="ARBA00023136"/>
    </source>
</evidence>
<evidence type="ECO:0000256" key="2">
    <source>
        <dbReference type="ARBA" id="ARBA00022475"/>
    </source>
</evidence>
<feature type="transmembrane region" description="Helical" evidence="7">
    <location>
        <begin position="536"/>
        <end position="556"/>
    </location>
</feature>
<feature type="compositionally biased region" description="Polar residues" evidence="6">
    <location>
        <begin position="692"/>
        <end position="702"/>
    </location>
</feature>
<feature type="transmembrane region" description="Helical" evidence="7">
    <location>
        <begin position="423"/>
        <end position="443"/>
    </location>
</feature>
<dbReference type="InterPro" id="IPR019108">
    <property type="entry name" value="Caa3_assmbl_CtaG-rel"/>
</dbReference>
<dbReference type="GO" id="GO:0006825">
    <property type="term" value="P:copper ion transport"/>
    <property type="evidence" value="ECO:0007669"/>
    <property type="project" value="InterPro"/>
</dbReference>
<evidence type="ECO:0000259" key="8">
    <source>
        <dbReference type="Pfam" id="PF05425"/>
    </source>
</evidence>
<evidence type="ECO:0000256" key="3">
    <source>
        <dbReference type="ARBA" id="ARBA00022692"/>
    </source>
</evidence>
<comment type="caution">
    <text evidence="9">The sequence shown here is derived from an EMBL/GenBank/DDBJ whole genome shotgun (WGS) entry which is preliminary data.</text>
</comment>
<accession>A0A7Y9RZG2</accession>
<feature type="transmembrane region" description="Helical" evidence="7">
    <location>
        <begin position="193"/>
        <end position="214"/>
    </location>
</feature>
<organism evidence="9 10">
    <name type="scientific">Nocardioides perillae</name>
    <dbReference type="NCBI Taxonomy" id="1119534"/>
    <lineage>
        <taxon>Bacteria</taxon>
        <taxon>Bacillati</taxon>
        <taxon>Actinomycetota</taxon>
        <taxon>Actinomycetes</taxon>
        <taxon>Propionibacteriales</taxon>
        <taxon>Nocardioidaceae</taxon>
        <taxon>Nocardioides</taxon>
    </lineage>
</organism>
<feature type="transmembrane region" description="Helical" evidence="7">
    <location>
        <begin position="455"/>
        <end position="479"/>
    </location>
</feature>
<proteinExistence type="predicted"/>
<sequence>MSTVRDGVTAEEHRSRSIPGPLRPGRGPTLLTVGSISALSALSALSAVVLLRLTGGLEPPAVGGLPDPGVITRWGLPAAAAARDLAFAAVTGLLLVVVALLEPLDRRGDLSATQAHLLTRVGWASLLWAGCGFAEFALTYSDLSAEPVQSVGPMTLLQFATSVEAGRALAFAATAALVVALTATYVRRMSGAAFLLGIVTSAGWALATTGHAAGDADHDVAVTTQFLHVGSAAVWVGGLLTLVVLRRRRALALVTVQRWSRVAGWAWALVALTGSVAVWLRLDGIGDLLSPYGGLVGLKTTGLLLLGFAGYLHRRHVLTRWGSGGSWFARLVTVELVLMAATFGAAVALSRSEPPATELVPLDSATALLGYPMPPPLDAAQWFTQWRLDPLWGTAALVLLVTYHRGARRLRQRGDRWSRGRTAAWTVGCFGLFWATSGAPGVYGEVLFSMHMVQHMTIATAVPAFLVLGAPVTLALRALQRRTDASWGPREWLIYVVHSWPAYLLGNPVVAASVFITGLVGFYYSPLFELSLETHTGHVVMTAHFLVAGYLFANAVCGVDPGPPRPPYPLRVLLLMTTFGFHAFFSISLMASSEVLAESWFAQLGREWGPDLLRDQYVGASLGWGLGDYPLAVLVAALLWSWVRADARERRRRDRKVDREGDRELDRYNDRLAALAGRGVRREDGAAGGSGTAPTQPSGTGQ</sequence>
<dbReference type="PANTHER" id="PTHR34820">
    <property type="entry name" value="INNER MEMBRANE PROTEIN YEBZ"/>
    <property type="match status" value="1"/>
</dbReference>
<feature type="transmembrane region" description="Helical" evidence="7">
    <location>
        <begin position="226"/>
        <end position="245"/>
    </location>
</feature>
<feature type="transmembrane region" description="Helical" evidence="7">
    <location>
        <begin position="121"/>
        <end position="140"/>
    </location>
</feature>
<protein>
    <submittedName>
        <fullName evidence="9">Putative copper resistance protein D</fullName>
    </submittedName>
</protein>
<evidence type="ECO:0000313" key="10">
    <source>
        <dbReference type="Proteomes" id="UP000544110"/>
    </source>
</evidence>
<dbReference type="Pfam" id="PF05425">
    <property type="entry name" value="CopD"/>
    <property type="match status" value="1"/>
</dbReference>
<dbReference type="Proteomes" id="UP000544110">
    <property type="component" value="Unassembled WGS sequence"/>
</dbReference>
<feature type="transmembrane region" description="Helical" evidence="7">
    <location>
        <begin position="386"/>
        <end position="403"/>
    </location>
</feature>
<dbReference type="Pfam" id="PF09678">
    <property type="entry name" value="Caa3_CtaG"/>
    <property type="match status" value="1"/>
</dbReference>
<name>A0A7Y9RZG2_9ACTN</name>
<dbReference type="AlphaFoldDB" id="A0A7Y9RZG2"/>
<keyword evidence="2" id="KW-1003">Cell membrane</keyword>
<keyword evidence="3 7" id="KW-0812">Transmembrane</keyword>
<evidence type="ECO:0000313" key="9">
    <source>
        <dbReference type="EMBL" id="NYG56795.1"/>
    </source>
</evidence>
<feature type="transmembrane region" description="Helical" evidence="7">
    <location>
        <begin position="622"/>
        <end position="643"/>
    </location>
</feature>
<feature type="transmembrane region" description="Helical" evidence="7">
    <location>
        <begin position="327"/>
        <end position="349"/>
    </location>
</feature>
<feature type="transmembrane region" description="Helical" evidence="7">
    <location>
        <begin position="265"/>
        <end position="282"/>
    </location>
</feature>